<dbReference type="InterPro" id="IPR006052">
    <property type="entry name" value="TNF_dom"/>
</dbReference>
<dbReference type="OrthoDB" id="6138388at2759"/>
<evidence type="ECO:0000313" key="5">
    <source>
        <dbReference type="Proteomes" id="UP000005408"/>
    </source>
</evidence>
<dbReference type="GO" id="GO:0016020">
    <property type="term" value="C:membrane"/>
    <property type="evidence" value="ECO:0007669"/>
    <property type="project" value="InterPro"/>
</dbReference>
<feature type="domain" description="THD" evidence="3">
    <location>
        <begin position="204"/>
        <end position="310"/>
    </location>
</feature>
<keyword evidence="2" id="KW-0472">Membrane</keyword>
<dbReference type="Gene3D" id="2.60.120.40">
    <property type="match status" value="1"/>
</dbReference>
<evidence type="ECO:0000256" key="2">
    <source>
        <dbReference type="SAM" id="Phobius"/>
    </source>
</evidence>
<dbReference type="EnsemblMetazoa" id="G15280.2">
    <property type="protein sequence ID" value="G15280.2:cds"/>
    <property type="gene ID" value="G15280"/>
</dbReference>
<dbReference type="AlphaFoldDB" id="A0A8W8IR00"/>
<dbReference type="SUPFAM" id="SSF49842">
    <property type="entry name" value="TNF-like"/>
    <property type="match status" value="1"/>
</dbReference>
<dbReference type="Pfam" id="PF00229">
    <property type="entry name" value="TNF"/>
    <property type="match status" value="1"/>
</dbReference>
<keyword evidence="2" id="KW-1133">Transmembrane helix</keyword>
<sequence>MECNFLPKSETTCMCLPIKERSCCGDNSSHGPLIKILLFVVIILSLAVTYLFIQTHQLNDALHKLQMQDASMQNGQHHNVQIQELIKTLEQSTPDIYMNFEQKREKRNGRWRNEVREEIRIMKEHISNIVNTTIPNLEAGIMKKVVHLGMSRDMTQDILHAPVNNIDVCRGGKHCLRWSNPESTYSRTFDYPRDNAYDMPVAIKVRSPGIYFVYAQVAVNGPQQGYEPSVGFEAVLVRGTVNKTLTKSYITQDDRGQVYHGAGHGEHPFDTINLMGTFKLLCDDYIVIRPIGDPKLVYTNTEASYFGVVQINPARSLLHGDYSCNPQE</sequence>
<dbReference type="InterPro" id="IPR008983">
    <property type="entry name" value="Tumour_necrosis_fac-like_dom"/>
</dbReference>
<name>A0A8W8IR00_MAGGI</name>
<keyword evidence="2" id="KW-0812">Transmembrane</keyword>
<reference evidence="4" key="1">
    <citation type="submission" date="2022-08" db="UniProtKB">
        <authorList>
            <consortium name="EnsemblMetazoa"/>
        </authorList>
    </citation>
    <scope>IDENTIFICATION</scope>
    <source>
        <strain evidence="4">05x7-T-G4-1.051#20</strain>
    </source>
</reference>
<dbReference type="GO" id="GO:0006955">
    <property type="term" value="P:immune response"/>
    <property type="evidence" value="ECO:0007669"/>
    <property type="project" value="InterPro"/>
</dbReference>
<protein>
    <recommendedName>
        <fullName evidence="3">THD domain-containing protein</fullName>
    </recommendedName>
</protein>
<accession>A0A8W8IR00</accession>
<organism evidence="4 5">
    <name type="scientific">Magallana gigas</name>
    <name type="common">Pacific oyster</name>
    <name type="synonym">Crassostrea gigas</name>
    <dbReference type="NCBI Taxonomy" id="29159"/>
    <lineage>
        <taxon>Eukaryota</taxon>
        <taxon>Metazoa</taxon>
        <taxon>Spiralia</taxon>
        <taxon>Lophotrochozoa</taxon>
        <taxon>Mollusca</taxon>
        <taxon>Bivalvia</taxon>
        <taxon>Autobranchia</taxon>
        <taxon>Pteriomorphia</taxon>
        <taxon>Ostreida</taxon>
        <taxon>Ostreoidea</taxon>
        <taxon>Ostreidae</taxon>
        <taxon>Magallana</taxon>
    </lineage>
</organism>
<dbReference type="EnsemblMetazoa" id="G15280.1">
    <property type="protein sequence ID" value="G15280.1:cds"/>
    <property type="gene ID" value="G15280"/>
</dbReference>
<evidence type="ECO:0000256" key="1">
    <source>
        <dbReference type="ARBA" id="ARBA00008670"/>
    </source>
</evidence>
<evidence type="ECO:0000313" key="4">
    <source>
        <dbReference type="EnsemblMetazoa" id="G15280.1:cds"/>
    </source>
</evidence>
<feature type="transmembrane region" description="Helical" evidence="2">
    <location>
        <begin position="36"/>
        <end position="53"/>
    </location>
</feature>
<keyword evidence="5" id="KW-1185">Reference proteome</keyword>
<dbReference type="GO" id="GO:0005164">
    <property type="term" value="F:tumor necrosis factor receptor binding"/>
    <property type="evidence" value="ECO:0007669"/>
    <property type="project" value="InterPro"/>
</dbReference>
<dbReference type="OMA" id="AYDMPVA"/>
<proteinExistence type="inferred from homology"/>
<dbReference type="Proteomes" id="UP000005408">
    <property type="component" value="Unassembled WGS sequence"/>
</dbReference>
<evidence type="ECO:0000259" key="3">
    <source>
        <dbReference type="Pfam" id="PF00229"/>
    </source>
</evidence>
<comment type="similarity">
    <text evidence="1">Belongs to the tumor necrosis factor family.</text>
</comment>